<keyword evidence="2" id="KW-1185">Reference proteome</keyword>
<accession>A0AAV7KLP3</accession>
<gene>
    <name evidence="1" type="ORF">NDU88_000133</name>
</gene>
<protein>
    <submittedName>
        <fullName evidence="1">Uncharacterized protein</fullName>
    </submittedName>
</protein>
<evidence type="ECO:0000313" key="2">
    <source>
        <dbReference type="Proteomes" id="UP001066276"/>
    </source>
</evidence>
<dbReference type="AlphaFoldDB" id="A0AAV7KLP3"/>
<reference evidence="1 2" key="1">
    <citation type="journal article" date="2022" name="bioRxiv">
        <title>Sequencing and chromosome-scale assembly of the giantPleurodeles waltlgenome.</title>
        <authorList>
            <person name="Brown T."/>
            <person name="Elewa A."/>
            <person name="Iarovenko S."/>
            <person name="Subramanian E."/>
            <person name="Araus A.J."/>
            <person name="Petzold A."/>
            <person name="Susuki M."/>
            <person name="Suzuki K.-i.T."/>
            <person name="Hayashi T."/>
            <person name="Toyoda A."/>
            <person name="Oliveira C."/>
            <person name="Osipova E."/>
            <person name="Leigh N.D."/>
            <person name="Simon A."/>
            <person name="Yun M.H."/>
        </authorList>
    </citation>
    <scope>NUCLEOTIDE SEQUENCE [LARGE SCALE GENOMIC DNA]</scope>
    <source>
        <strain evidence="1">20211129_DDA</strain>
        <tissue evidence="1">Liver</tissue>
    </source>
</reference>
<comment type="caution">
    <text evidence="1">The sequence shown here is derived from an EMBL/GenBank/DDBJ whole genome shotgun (WGS) entry which is preliminary data.</text>
</comment>
<organism evidence="1 2">
    <name type="scientific">Pleurodeles waltl</name>
    <name type="common">Iberian ribbed newt</name>
    <dbReference type="NCBI Taxonomy" id="8319"/>
    <lineage>
        <taxon>Eukaryota</taxon>
        <taxon>Metazoa</taxon>
        <taxon>Chordata</taxon>
        <taxon>Craniata</taxon>
        <taxon>Vertebrata</taxon>
        <taxon>Euteleostomi</taxon>
        <taxon>Amphibia</taxon>
        <taxon>Batrachia</taxon>
        <taxon>Caudata</taxon>
        <taxon>Salamandroidea</taxon>
        <taxon>Salamandridae</taxon>
        <taxon>Pleurodelinae</taxon>
        <taxon>Pleurodeles</taxon>
    </lineage>
</organism>
<dbReference type="EMBL" id="JANPWB010000044">
    <property type="protein sequence ID" value="KAJ1079632.1"/>
    <property type="molecule type" value="Genomic_DNA"/>
</dbReference>
<name>A0AAV7KLP3_PLEWA</name>
<evidence type="ECO:0000313" key="1">
    <source>
        <dbReference type="EMBL" id="KAJ1079632.1"/>
    </source>
</evidence>
<sequence>MVAQVSEGGSRHGFSYGSLCCFGSPWAIIVSRGPIVGEQSYVLKQGGEAWGGAWCVIRFEAARAPCRHARSHRVHSQEYLQRLAPHSAPAQPGAPQGQQIQHVAVQPPRFTAQACGLHQPGAVSGQYQNTVFHISSKSSVVRRSPTRRARHGQSLLACGPATPGAGALFGISASPNASERD</sequence>
<dbReference type="Proteomes" id="UP001066276">
    <property type="component" value="Unassembled WGS sequence"/>
</dbReference>
<proteinExistence type="predicted"/>